<protein>
    <recommendedName>
        <fullName evidence="3">ribonucleoside-diphosphate reductase</fullName>
        <ecNumber evidence="3">1.17.4.1</ecNumber>
    </recommendedName>
</protein>
<dbReference type="Gene3D" id="1.10.620.20">
    <property type="entry name" value="Ribonucleotide Reductase, subunit A"/>
    <property type="match status" value="1"/>
</dbReference>
<dbReference type="EMBL" id="GQ357915">
    <property type="protein sequence ID" value="ACV50049.1"/>
    <property type="molecule type" value="Genomic_DNA"/>
</dbReference>
<evidence type="ECO:0000313" key="8">
    <source>
        <dbReference type="Proteomes" id="UP000008986"/>
    </source>
</evidence>
<keyword evidence="5" id="KW-0560">Oxidoreductase</keyword>
<comment type="cofactor">
    <cofactor evidence="1">
        <name>Fe cation</name>
        <dbReference type="ChEBI" id="CHEBI:24875"/>
    </cofactor>
</comment>
<organism evidence="7 8">
    <name type="scientific">Delftia phage PhiW-14</name>
    <name type="common">Deftia acidovorans bacteriophage phiW-14</name>
    <dbReference type="NCBI Taxonomy" id="665032"/>
    <lineage>
        <taxon>Viruses</taxon>
        <taxon>Duplodnaviria</taxon>
        <taxon>Heunggongvirae</taxon>
        <taxon>Uroviricota</taxon>
        <taxon>Caudoviricetes</taxon>
        <taxon>Ionavirus</taxon>
        <taxon>Ionavirus W14</taxon>
    </lineage>
</organism>
<evidence type="ECO:0000256" key="6">
    <source>
        <dbReference type="ARBA" id="ARBA00023004"/>
    </source>
</evidence>
<keyword evidence="4" id="KW-0479">Metal-binding</keyword>
<sequence>MRVADSESKLFQVSSTYKPFLYQEFYDLMTKHEDAHWVKQEAELGDDVNDWRNRSSDDERSFIKEILTVFTQGDVVVADNYKSIFIPAFKNNEVSNWLVGVAAREVIHQDAYAMANETFGLPDSMFGRFREYQEMRERNDLMATQYDPSMVEGLAMGLVHTTFNEGVCLMGAFANLLQFNRFDVPGFNGYRGRYKGLTKINKWSLRDEGIHVEGSSLLYRKVMGEHPWLMTDEHKKQVYDLARAVVAAEDLFLDLAFKKYQLTMTKDESKAYVRYMMNRRLLQLGHKAIFEVQGIPCPWIEEILGGAGGKRDSNFFETRVDNYQASGALVGELDWSKVNQLVATRA</sequence>
<dbReference type="GO" id="GO:0009263">
    <property type="term" value="P:deoxyribonucleotide biosynthetic process"/>
    <property type="evidence" value="ECO:0007669"/>
    <property type="project" value="InterPro"/>
</dbReference>
<dbReference type="Proteomes" id="UP000008986">
    <property type="component" value="Segment"/>
</dbReference>
<dbReference type="UniPathway" id="UPA00326"/>
<dbReference type="CDD" id="cd01049">
    <property type="entry name" value="RNRR2"/>
    <property type="match status" value="1"/>
</dbReference>
<organismHost>
    <name type="scientific">Delftia acidovorans</name>
    <name type="common">Pseudomonas acidovorans</name>
    <name type="synonym">Comamonas acidovorans</name>
    <dbReference type="NCBI Taxonomy" id="80866"/>
</organismHost>
<evidence type="ECO:0000256" key="4">
    <source>
        <dbReference type="ARBA" id="ARBA00022723"/>
    </source>
</evidence>
<reference evidence="8" key="1">
    <citation type="submission" date="2009-07" db="EMBL/GenBank/DDBJ databases">
        <authorList>
            <person name="Kropinski A.M."/>
            <person name="Villegas A."/>
            <person name="Lingohr E.J."/>
        </authorList>
    </citation>
    <scope>NUCLEOTIDE SEQUENCE [LARGE SCALE GENOMIC DNA]</scope>
</reference>
<evidence type="ECO:0000256" key="3">
    <source>
        <dbReference type="ARBA" id="ARBA00012274"/>
    </source>
</evidence>
<accession>C9DFZ8</accession>
<evidence type="ECO:0000313" key="7">
    <source>
        <dbReference type="EMBL" id="ACV50049.1"/>
    </source>
</evidence>
<dbReference type="Pfam" id="PF00268">
    <property type="entry name" value="Ribonuc_red_sm"/>
    <property type="match status" value="1"/>
</dbReference>
<dbReference type="PANTHER" id="PTHR23409:SF18">
    <property type="entry name" value="RIBONUCLEOSIDE-DIPHOSPHATE REDUCTASE SUBUNIT M2"/>
    <property type="match status" value="1"/>
</dbReference>
<keyword evidence="8" id="KW-1185">Reference proteome</keyword>
<evidence type="ECO:0000256" key="5">
    <source>
        <dbReference type="ARBA" id="ARBA00023002"/>
    </source>
</evidence>
<dbReference type="RefSeq" id="YP_003358881.1">
    <property type="nucleotide sequence ID" value="NC_013697.1"/>
</dbReference>
<gene>
    <name evidence="7" type="primary">26</name>
</gene>
<dbReference type="EC" id="1.17.4.1" evidence="3"/>
<dbReference type="GeneID" id="8683973"/>
<name>C9DFZ8_BPW14</name>
<dbReference type="PANTHER" id="PTHR23409">
    <property type="entry name" value="RIBONUCLEOSIDE-DIPHOSPHATE REDUCTASE SMALL CHAIN"/>
    <property type="match status" value="1"/>
</dbReference>
<keyword evidence="6" id="KW-0408">Iron</keyword>
<dbReference type="SUPFAM" id="SSF47240">
    <property type="entry name" value="Ferritin-like"/>
    <property type="match status" value="1"/>
</dbReference>
<evidence type="ECO:0000256" key="2">
    <source>
        <dbReference type="ARBA" id="ARBA00009303"/>
    </source>
</evidence>
<dbReference type="GO" id="GO:0046872">
    <property type="term" value="F:metal ion binding"/>
    <property type="evidence" value="ECO:0007669"/>
    <property type="project" value="UniProtKB-KW"/>
</dbReference>
<dbReference type="KEGG" id="vg:8683973"/>
<comment type="similarity">
    <text evidence="2">Belongs to the ribonucleoside diphosphate reductase small chain family.</text>
</comment>
<dbReference type="InterPro" id="IPR012348">
    <property type="entry name" value="RNR-like"/>
</dbReference>
<dbReference type="InterPro" id="IPR033909">
    <property type="entry name" value="RNR_small"/>
</dbReference>
<evidence type="ECO:0000256" key="1">
    <source>
        <dbReference type="ARBA" id="ARBA00001962"/>
    </source>
</evidence>
<dbReference type="InterPro" id="IPR009078">
    <property type="entry name" value="Ferritin-like_SF"/>
</dbReference>
<proteinExistence type="inferred from homology"/>
<dbReference type="InterPro" id="IPR000358">
    <property type="entry name" value="RNR_small_fam"/>
</dbReference>
<dbReference type="OrthoDB" id="4477at10239"/>
<dbReference type="GO" id="GO:0004748">
    <property type="term" value="F:ribonucleoside-diphosphate reductase activity, thioredoxin disulfide as acceptor"/>
    <property type="evidence" value="ECO:0007669"/>
    <property type="project" value="UniProtKB-EC"/>
</dbReference>